<proteinExistence type="predicted"/>
<dbReference type="AlphaFoldDB" id="A0A2T3JA87"/>
<accession>A0A2T3JA87</accession>
<dbReference type="OrthoDB" id="5563425at2"/>
<keyword evidence="2" id="KW-1185">Reference proteome</keyword>
<protein>
    <submittedName>
        <fullName evidence="1">Uncharacterized protein</fullName>
    </submittedName>
</protein>
<name>A0A2T3JA87_9GAMM</name>
<organism evidence="1 2">
    <name type="scientific">Photobacterium frigidiphilum</name>
    <dbReference type="NCBI Taxonomy" id="264736"/>
    <lineage>
        <taxon>Bacteria</taxon>
        <taxon>Pseudomonadati</taxon>
        <taxon>Pseudomonadota</taxon>
        <taxon>Gammaproteobacteria</taxon>
        <taxon>Vibrionales</taxon>
        <taxon>Vibrionaceae</taxon>
        <taxon>Photobacterium</taxon>
    </lineage>
</organism>
<dbReference type="RefSeq" id="WP_107244494.1">
    <property type="nucleotide sequence ID" value="NZ_PYMJ01000027.1"/>
</dbReference>
<comment type="caution">
    <text evidence="1">The sequence shown here is derived from an EMBL/GenBank/DDBJ whole genome shotgun (WGS) entry which is preliminary data.</text>
</comment>
<gene>
    <name evidence="1" type="ORF">C9J12_21050</name>
</gene>
<dbReference type="Proteomes" id="UP000240987">
    <property type="component" value="Unassembled WGS sequence"/>
</dbReference>
<dbReference type="EMBL" id="PYMJ01000027">
    <property type="protein sequence ID" value="PSU45733.1"/>
    <property type="molecule type" value="Genomic_DNA"/>
</dbReference>
<reference evidence="1 2" key="1">
    <citation type="submission" date="2018-01" db="EMBL/GenBank/DDBJ databases">
        <title>Whole genome sequencing of Histamine producing bacteria.</title>
        <authorList>
            <person name="Butler K."/>
        </authorList>
    </citation>
    <scope>NUCLEOTIDE SEQUENCE [LARGE SCALE GENOMIC DNA]</scope>
    <source>
        <strain evidence="1 2">JCM 12947</strain>
    </source>
</reference>
<sequence>MNSTPLITLSDGLYIDAFVVDDHDEVIFLSLWGRDGDMQHFFAALTLPITQGGFREKAVTLPNGTTQLLSFNRIKDLKKLTTRLPKYTQVGEWVQTWLTLPALMKTQYGSQDAWLLSQQPLHWDDLWPVVKHLCHLPLLDTWKSPLAFMLGKAPFITSLNAWGIHAYRLSYEPEDIESLISDAVKHHTLSLSDLL</sequence>
<evidence type="ECO:0000313" key="1">
    <source>
        <dbReference type="EMBL" id="PSU45733.1"/>
    </source>
</evidence>
<evidence type="ECO:0000313" key="2">
    <source>
        <dbReference type="Proteomes" id="UP000240987"/>
    </source>
</evidence>